<keyword evidence="2" id="KW-1185">Reference proteome</keyword>
<evidence type="ECO:0008006" key="3">
    <source>
        <dbReference type="Google" id="ProtNLM"/>
    </source>
</evidence>
<dbReference type="PROSITE" id="PS51257">
    <property type="entry name" value="PROKAR_LIPOPROTEIN"/>
    <property type="match status" value="1"/>
</dbReference>
<accession>A0A5C5XAG4</accession>
<dbReference type="EMBL" id="SJPG01000001">
    <property type="protein sequence ID" value="TWT59699.1"/>
    <property type="molecule type" value="Genomic_DNA"/>
</dbReference>
<dbReference type="Proteomes" id="UP000316095">
    <property type="component" value="Unassembled WGS sequence"/>
</dbReference>
<reference evidence="1 2" key="1">
    <citation type="submission" date="2019-02" db="EMBL/GenBank/DDBJ databases">
        <title>Deep-cultivation of Planctomycetes and their phenomic and genomic characterization uncovers novel biology.</title>
        <authorList>
            <person name="Wiegand S."/>
            <person name="Jogler M."/>
            <person name="Boedeker C."/>
            <person name="Pinto D."/>
            <person name="Vollmers J."/>
            <person name="Rivas-Marin E."/>
            <person name="Kohn T."/>
            <person name="Peeters S.H."/>
            <person name="Heuer A."/>
            <person name="Rast P."/>
            <person name="Oberbeckmann S."/>
            <person name="Bunk B."/>
            <person name="Jeske O."/>
            <person name="Meyerdierks A."/>
            <person name="Storesund J.E."/>
            <person name="Kallscheuer N."/>
            <person name="Luecker S."/>
            <person name="Lage O.M."/>
            <person name="Pohl T."/>
            <person name="Merkel B.J."/>
            <person name="Hornburger P."/>
            <person name="Mueller R.-W."/>
            <person name="Bruemmer F."/>
            <person name="Labrenz M."/>
            <person name="Spormann A.M."/>
            <person name="Op Den Camp H."/>
            <person name="Overmann J."/>
            <person name="Amann R."/>
            <person name="Jetten M.S.M."/>
            <person name="Mascher T."/>
            <person name="Medema M.H."/>
            <person name="Devos D.P."/>
            <person name="Kaster A.-K."/>
            <person name="Ovreas L."/>
            <person name="Rohde M."/>
            <person name="Galperin M.Y."/>
            <person name="Jogler C."/>
        </authorList>
    </citation>
    <scope>NUCLEOTIDE SEQUENCE [LARGE SCALE GENOMIC DNA]</scope>
    <source>
        <strain evidence="1 2">Pan54</strain>
    </source>
</reference>
<evidence type="ECO:0000313" key="2">
    <source>
        <dbReference type="Proteomes" id="UP000316095"/>
    </source>
</evidence>
<gene>
    <name evidence="1" type="ORF">Pan54_04080</name>
</gene>
<protein>
    <recommendedName>
        <fullName evidence="3">Lipoprotein</fullName>
    </recommendedName>
</protein>
<proteinExistence type="predicted"/>
<sequence>MIRFSALPLLNCFSKGKCSLSLAILMLLLIGSSGCTQTGSIREMFTRSFDSSKPSHHDYDDDTDNVDEGWIKEAGIEARGDRPLEVDNDPFRNMLMSPKARSIERNLGFE</sequence>
<dbReference type="AlphaFoldDB" id="A0A5C5XAG4"/>
<name>A0A5C5XAG4_9PLAN</name>
<evidence type="ECO:0000313" key="1">
    <source>
        <dbReference type="EMBL" id="TWT59699.1"/>
    </source>
</evidence>
<organism evidence="1 2">
    <name type="scientific">Rubinisphaera italica</name>
    <dbReference type="NCBI Taxonomy" id="2527969"/>
    <lineage>
        <taxon>Bacteria</taxon>
        <taxon>Pseudomonadati</taxon>
        <taxon>Planctomycetota</taxon>
        <taxon>Planctomycetia</taxon>
        <taxon>Planctomycetales</taxon>
        <taxon>Planctomycetaceae</taxon>
        <taxon>Rubinisphaera</taxon>
    </lineage>
</organism>
<comment type="caution">
    <text evidence="1">The sequence shown here is derived from an EMBL/GenBank/DDBJ whole genome shotgun (WGS) entry which is preliminary data.</text>
</comment>